<dbReference type="STRING" id="1499688.BN000_05015"/>
<dbReference type="Pfam" id="PF00440">
    <property type="entry name" value="TetR_N"/>
    <property type="match status" value="1"/>
</dbReference>
<dbReference type="SUPFAM" id="SSF46689">
    <property type="entry name" value="Homeodomain-like"/>
    <property type="match status" value="1"/>
</dbReference>
<dbReference type="InterPro" id="IPR001647">
    <property type="entry name" value="HTH_TetR"/>
</dbReference>
<evidence type="ECO:0000259" key="6">
    <source>
        <dbReference type="PROSITE" id="PS50977"/>
    </source>
</evidence>
<reference evidence="8" key="1">
    <citation type="submission" date="2015-05" db="EMBL/GenBank/DDBJ databases">
        <authorList>
            <person name="Urmite Genomes"/>
        </authorList>
    </citation>
    <scope>NUCLEOTIDE SEQUENCE [LARGE SCALE GENOMIC DNA]</scope>
    <source>
        <strain evidence="8">LF1</strain>
    </source>
</reference>
<dbReference type="InterPro" id="IPR023772">
    <property type="entry name" value="DNA-bd_HTH_TetR-type_CS"/>
</dbReference>
<feature type="domain" description="HTH tetR-type" evidence="6">
    <location>
        <begin position="5"/>
        <end position="65"/>
    </location>
</feature>
<evidence type="ECO:0000256" key="1">
    <source>
        <dbReference type="ARBA" id="ARBA00022491"/>
    </source>
</evidence>
<dbReference type="GO" id="GO:0003677">
    <property type="term" value="F:DNA binding"/>
    <property type="evidence" value="ECO:0007669"/>
    <property type="project" value="UniProtKB-UniRule"/>
</dbReference>
<keyword evidence="4" id="KW-0804">Transcription</keyword>
<gene>
    <name evidence="7" type="ORF">BN000_05015</name>
</gene>
<sequence length="292" mass="34766">MNVMNDRKQHVINKAHQLFIDKGFQATSIQDILEYSGISKGTFYNYFSSKSELLIAIFKSLNKEIEKDRNEVLIGHNRSDIEIFIKQIEIQMNSNRKYKLISLFEEVFLSNDDTLKEFMKRTHFMQLRWTFNRFIDIFGEEKKPYLLDCAIMFMGILQLNLHYHFIEKECPVDISKVIRYSVNRITHLVEEVAAEGSQLRDPEILEKWLPEKSDLAFQKKLYSTILSLKKTLVHHKEQEKFMELLDFIQEELLHAKEPRKFLIQSAISALQENQEDTWQKELHKLERLIGDF</sequence>
<dbReference type="PRINTS" id="PR00455">
    <property type="entry name" value="HTHTETR"/>
</dbReference>
<dbReference type="PROSITE" id="PS01081">
    <property type="entry name" value="HTH_TETR_1"/>
    <property type="match status" value="1"/>
</dbReference>
<dbReference type="AlphaFoldDB" id="A0A0U1P414"/>
<name>A0A0U1P414_9BACI</name>
<evidence type="ECO:0000256" key="5">
    <source>
        <dbReference type="PROSITE-ProRule" id="PRU00335"/>
    </source>
</evidence>
<protein>
    <submittedName>
        <fullName evidence="7">TetR/AcrR family transcriptional regulator</fullName>
    </submittedName>
</protein>
<accession>A0A0U1P414</accession>
<keyword evidence="8" id="KW-1185">Reference proteome</keyword>
<dbReference type="InterPro" id="IPR050624">
    <property type="entry name" value="HTH-type_Tx_Regulator"/>
</dbReference>
<evidence type="ECO:0000313" key="7">
    <source>
        <dbReference type="EMBL" id="CRK84956.1"/>
    </source>
</evidence>
<evidence type="ECO:0000256" key="3">
    <source>
        <dbReference type="ARBA" id="ARBA00023125"/>
    </source>
</evidence>
<dbReference type="Gene3D" id="1.10.357.10">
    <property type="entry name" value="Tetracycline Repressor, domain 2"/>
    <property type="match status" value="1"/>
</dbReference>
<dbReference type="FunFam" id="1.10.10.60:FF:000141">
    <property type="entry name" value="TetR family transcriptional regulator"/>
    <property type="match status" value="1"/>
</dbReference>
<dbReference type="Proteomes" id="UP000199087">
    <property type="component" value="Unassembled WGS sequence"/>
</dbReference>
<dbReference type="EMBL" id="CVRB01000006">
    <property type="protein sequence ID" value="CRK84956.1"/>
    <property type="molecule type" value="Genomic_DNA"/>
</dbReference>
<dbReference type="PANTHER" id="PTHR43479">
    <property type="entry name" value="ACREF/ENVCD OPERON REPRESSOR-RELATED"/>
    <property type="match status" value="1"/>
</dbReference>
<organism evidence="7 8">
    <name type="scientific">Neobacillus massiliamazoniensis</name>
    <dbReference type="NCBI Taxonomy" id="1499688"/>
    <lineage>
        <taxon>Bacteria</taxon>
        <taxon>Bacillati</taxon>
        <taxon>Bacillota</taxon>
        <taxon>Bacilli</taxon>
        <taxon>Bacillales</taxon>
        <taxon>Bacillaceae</taxon>
        <taxon>Neobacillus</taxon>
    </lineage>
</organism>
<dbReference type="InterPro" id="IPR009057">
    <property type="entry name" value="Homeodomain-like_sf"/>
</dbReference>
<evidence type="ECO:0000256" key="4">
    <source>
        <dbReference type="ARBA" id="ARBA00023163"/>
    </source>
</evidence>
<dbReference type="PROSITE" id="PS50977">
    <property type="entry name" value="HTH_TETR_2"/>
    <property type="match status" value="1"/>
</dbReference>
<evidence type="ECO:0000313" key="8">
    <source>
        <dbReference type="Proteomes" id="UP000199087"/>
    </source>
</evidence>
<proteinExistence type="predicted"/>
<dbReference type="GO" id="GO:0045892">
    <property type="term" value="P:negative regulation of DNA-templated transcription"/>
    <property type="evidence" value="ECO:0007669"/>
    <property type="project" value="UniProtKB-ARBA"/>
</dbReference>
<keyword evidence="3 5" id="KW-0238">DNA-binding</keyword>
<dbReference type="PANTHER" id="PTHR43479:SF22">
    <property type="entry name" value="TRANSCRIPTIONAL REGULATOR, TETR FAMILY"/>
    <property type="match status" value="1"/>
</dbReference>
<keyword evidence="2" id="KW-0805">Transcription regulation</keyword>
<feature type="DNA-binding region" description="H-T-H motif" evidence="5">
    <location>
        <begin position="28"/>
        <end position="47"/>
    </location>
</feature>
<evidence type="ECO:0000256" key="2">
    <source>
        <dbReference type="ARBA" id="ARBA00023015"/>
    </source>
</evidence>
<keyword evidence="1" id="KW-0678">Repressor</keyword>